<dbReference type="InterPro" id="IPR027417">
    <property type="entry name" value="P-loop_NTPase"/>
</dbReference>
<dbReference type="Gene3D" id="3.40.50.300">
    <property type="entry name" value="P-loop containing nucleotide triphosphate hydrolases"/>
    <property type="match status" value="1"/>
</dbReference>
<dbReference type="EMBL" id="JABANE010000201">
    <property type="protein sequence ID" value="NME72738.1"/>
    <property type="molecule type" value="Genomic_DNA"/>
</dbReference>
<organism evidence="2 3">
    <name type="scientific">Flammeovirga aprica JL-4</name>
    <dbReference type="NCBI Taxonomy" id="694437"/>
    <lineage>
        <taxon>Bacteria</taxon>
        <taxon>Pseudomonadati</taxon>
        <taxon>Bacteroidota</taxon>
        <taxon>Cytophagia</taxon>
        <taxon>Cytophagales</taxon>
        <taxon>Flammeovirgaceae</taxon>
        <taxon>Flammeovirga</taxon>
    </lineage>
</organism>
<comment type="caution">
    <text evidence="2">The sequence shown here is derived from an EMBL/GenBank/DDBJ whole genome shotgun (WGS) entry which is preliminary data.</text>
</comment>
<dbReference type="InterPro" id="IPR012547">
    <property type="entry name" value="PDDEXK_9"/>
</dbReference>
<keyword evidence="3" id="KW-1185">Reference proteome</keyword>
<accession>A0A7X9S1M0</accession>
<name>A0A7X9S1M0_9BACT</name>
<feature type="domain" description="AAA-ATPase-like" evidence="1">
    <location>
        <begin position="5"/>
        <end position="227"/>
    </location>
</feature>
<protein>
    <submittedName>
        <fullName evidence="2">AAA family ATPase</fullName>
    </submittedName>
</protein>
<dbReference type="Pfam" id="PF08011">
    <property type="entry name" value="PDDEXK_9"/>
    <property type="match status" value="1"/>
</dbReference>
<proteinExistence type="predicted"/>
<dbReference type="InterPro" id="IPR018631">
    <property type="entry name" value="AAA-ATPase-like_dom"/>
</dbReference>
<evidence type="ECO:0000313" key="2">
    <source>
        <dbReference type="EMBL" id="NME72738.1"/>
    </source>
</evidence>
<dbReference type="PANTHER" id="PTHR34825:SF1">
    <property type="entry name" value="AAA-ATPASE-LIKE DOMAIN-CONTAINING PROTEIN"/>
    <property type="match status" value="1"/>
</dbReference>
<gene>
    <name evidence="2" type="ORF">HHU12_32570</name>
</gene>
<evidence type="ECO:0000313" key="3">
    <source>
        <dbReference type="Proteomes" id="UP000576082"/>
    </source>
</evidence>
<dbReference type="Proteomes" id="UP000576082">
    <property type="component" value="Unassembled WGS sequence"/>
</dbReference>
<reference evidence="2 3" key="1">
    <citation type="submission" date="2020-04" db="EMBL/GenBank/DDBJ databases">
        <title>Flammeovirga sp. SR4, a novel species isolated from seawater.</title>
        <authorList>
            <person name="Wang X."/>
        </authorList>
    </citation>
    <scope>NUCLEOTIDE SEQUENCE [LARGE SCALE GENOMIC DNA]</scope>
    <source>
        <strain evidence="2 3">ATCC 23126</strain>
    </source>
</reference>
<dbReference type="AlphaFoldDB" id="A0A7X9S1M0"/>
<dbReference type="SUPFAM" id="SSF52540">
    <property type="entry name" value="P-loop containing nucleoside triphosphate hydrolases"/>
    <property type="match status" value="1"/>
</dbReference>
<dbReference type="RefSeq" id="WP_169660910.1">
    <property type="nucleotide sequence ID" value="NZ_JABANE010000201.1"/>
</dbReference>
<evidence type="ECO:0000259" key="1">
    <source>
        <dbReference type="Pfam" id="PF09820"/>
    </source>
</evidence>
<dbReference type="Pfam" id="PF09820">
    <property type="entry name" value="AAA-ATPase_like"/>
    <property type="match status" value="1"/>
</dbReference>
<sequence>MRKFPIGISDFKEVIQENYYYVDKSLFIEEIINSSGKSILIPRPRRFGKTINMSMLKVFFDITEKNEWLFDGLKIKESDTWVQQGKHPVIFLTFKDIKEMTFEESVEKITELVKEYIKTCDLNFIKSKIDKNDQDYIDKFLNGKISKVELSLFLKYFSHILEKVYGNKVVLLIDEYDSCIIKAWSEGYHNEMVSFMRNFLSGGFKDNAALHKGVITGILRVAKESIFSGLNNLKVYSVLNNFASDKFGITENEVKQILIDIGEEDNFEEVKYWYNGYNFGKSQVYNPWSVINYADDVESGPQPYWVNTSANELIEVLLTNANADLEKKLTGLIDGQVMVSEIEETTIFKDLDEGHEKTVLGLLLFNGYLTAVNRNQKDDGFFEYGLKIPNREVQMVYSQMLERLLNKATNVNSSEILTALLEQDADAFEYYLSQYLMNAFSYHDVSPKSFPERVYHAFVLGLMAHLSNRFIVKSNPETGLGRADLLIYPKDTNDPRGWILEFKAKKPYQKQTLEEMAKEAMQQIHDSKYITTLQELNKTEIMLVGAAFDGKEVGCVIEKF</sequence>
<dbReference type="PANTHER" id="PTHR34825">
    <property type="entry name" value="CONSERVED PROTEIN, WITH A WEAK D-GALACTARATE DEHYDRATASE/ALTRONATE HYDROLASE DOMAIN"/>
    <property type="match status" value="1"/>
</dbReference>